<keyword evidence="2" id="KW-1185">Reference proteome</keyword>
<dbReference type="EMBL" id="CAVMBE010000112">
    <property type="protein sequence ID" value="CAK4034322.1"/>
    <property type="molecule type" value="Genomic_DNA"/>
</dbReference>
<reference evidence="1" key="1">
    <citation type="submission" date="2023-11" db="EMBL/GenBank/DDBJ databases">
        <authorList>
            <person name="Alioto T."/>
            <person name="Alioto T."/>
            <person name="Gomez Garrido J."/>
        </authorList>
    </citation>
    <scope>NUCLEOTIDE SEQUENCE</scope>
</reference>
<evidence type="ECO:0000313" key="2">
    <source>
        <dbReference type="Proteomes" id="UP001296104"/>
    </source>
</evidence>
<protein>
    <submittedName>
        <fullName evidence="1">Uncharacterized protein</fullName>
    </submittedName>
</protein>
<organism evidence="1 2">
    <name type="scientific">Lecanosticta acicola</name>
    <dbReference type="NCBI Taxonomy" id="111012"/>
    <lineage>
        <taxon>Eukaryota</taxon>
        <taxon>Fungi</taxon>
        <taxon>Dikarya</taxon>
        <taxon>Ascomycota</taxon>
        <taxon>Pezizomycotina</taxon>
        <taxon>Dothideomycetes</taxon>
        <taxon>Dothideomycetidae</taxon>
        <taxon>Mycosphaerellales</taxon>
        <taxon>Mycosphaerellaceae</taxon>
        <taxon>Lecanosticta</taxon>
    </lineage>
</organism>
<accession>A0AAI8Z8G3</accession>
<comment type="caution">
    <text evidence="1">The sequence shown here is derived from an EMBL/GenBank/DDBJ whole genome shotgun (WGS) entry which is preliminary data.</text>
</comment>
<gene>
    <name evidence="1" type="ORF">LECACI_7A009480</name>
</gene>
<sequence length="98" mass="10902">MFPLDAEAYNWLLKTEQVTLEVSHAEKGQGRAITKPGSLVDKDGKLQLANGPAAAVKILVPWCHGGQLHYVFECQKVGASDLDKRKSILIDIWFFCDM</sequence>
<evidence type="ECO:0000313" key="1">
    <source>
        <dbReference type="EMBL" id="CAK4034322.1"/>
    </source>
</evidence>
<dbReference type="AlphaFoldDB" id="A0AAI8Z8G3"/>
<dbReference type="Proteomes" id="UP001296104">
    <property type="component" value="Unassembled WGS sequence"/>
</dbReference>
<proteinExistence type="predicted"/>
<name>A0AAI8Z8G3_9PEZI</name>